<feature type="chain" id="PRO_5045724866" evidence="1">
    <location>
        <begin position="21"/>
        <end position="612"/>
    </location>
</feature>
<sequence length="612" mass="68501">MKKKVLTLLALALTTTSLMAQDQKYKVTIDLNNVVEDRVMVTCELPAIPKDTIEYHIPKIVPGTYSIYDFGRFALDFKAMNADGDTLTTTNITDNRIAIYGSKDLASISYWVDDTYDTDKSNFIFEPAGTSIEDDTCYVINTFAMVGYLEGMKDLPYEVTISKPAALFGATALSKEIINDSTDVYTTGNYFDLADGPIMYSVPDTATFEVGGAKILISVYSPNNVLESSFVKEQIVPTLEAQKEYMGGELPVDNYAFLVYLFNGMSGSGGFGALEHSYSSMYSLPELDPMRLAQIIRDVAAHEFFHIVTPLNIHSEEIGEFDFINPKMSKHLWLYEGMTEYAAGLAQVKYGEMSMDDYLNVIFGKIKSSRSNYQDDLPFTELSKKCLDETKDQYGNVYQKGALIGMALDIRLRELSGGEYGVEQMMIDLSKKYGKEQSFKDDELFDQITEMTYPEIGEFFDQYVAGGTPIPYGDFLGKAGIDFDSGESTKELSLGQIGFAVHDTLLMIQSVSKANAFGREMGYQQGDIFLEFDGEDIDISNYQELFAAYKENHEVGDKIKIIVLRENEDGELKKVKLKARAIEVEVTKDSKISLNPDATEEQLALRKAWLNK</sequence>
<dbReference type="Gene3D" id="2.60.40.3650">
    <property type="match status" value="1"/>
</dbReference>
<dbReference type="Proteomes" id="UP001300692">
    <property type="component" value="Unassembled WGS sequence"/>
</dbReference>
<dbReference type="Pfam" id="PF17899">
    <property type="entry name" value="Peptidase_M61_N"/>
    <property type="match status" value="1"/>
</dbReference>
<keyword evidence="5" id="KW-1185">Reference proteome</keyword>
<feature type="domain" description="Peptidase M61 N-terminal" evidence="3">
    <location>
        <begin position="27"/>
        <end position="201"/>
    </location>
</feature>
<dbReference type="InterPro" id="IPR036034">
    <property type="entry name" value="PDZ_sf"/>
</dbReference>
<dbReference type="Gene3D" id="1.10.390.10">
    <property type="entry name" value="Neutral Protease Domain 2"/>
    <property type="match status" value="1"/>
</dbReference>
<dbReference type="Gene3D" id="2.30.42.10">
    <property type="match status" value="1"/>
</dbReference>
<dbReference type="EMBL" id="JAOYOD010000001">
    <property type="protein sequence ID" value="MCV9388891.1"/>
    <property type="molecule type" value="Genomic_DNA"/>
</dbReference>
<gene>
    <name evidence="4" type="ORF">N7U62_19595</name>
</gene>
<dbReference type="SUPFAM" id="SSF55486">
    <property type="entry name" value="Metalloproteases ('zincins'), catalytic domain"/>
    <property type="match status" value="1"/>
</dbReference>
<evidence type="ECO:0000259" key="3">
    <source>
        <dbReference type="Pfam" id="PF17899"/>
    </source>
</evidence>
<evidence type="ECO:0000313" key="4">
    <source>
        <dbReference type="EMBL" id="MCV9388891.1"/>
    </source>
</evidence>
<name>A0ABT3CZ97_9BACT</name>
<feature type="domain" description="Peptidase M61 catalytic" evidence="2">
    <location>
        <begin position="297"/>
        <end position="403"/>
    </location>
</feature>
<dbReference type="RefSeq" id="WP_264139784.1">
    <property type="nucleotide sequence ID" value="NZ_JAOYOD010000001.1"/>
</dbReference>
<accession>A0ABT3CZ97</accession>
<feature type="signal peptide" evidence="1">
    <location>
        <begin position="1"/>
        <end position="20"/>
    </location>
</feature>
<comment type="caution">
    <text evidence="4">The sequence shown here is derived from an EMBL/GenBank/DDBJ whole genome shotgun (WGS) entry which is preliminary data.</text>
</comment>
<evidence type="ECO:0000313" key="5">
    <source>
        <dbReference type="Proteomes" id="UP001300692"/>
    </source>
</evidence>
<keyword evidence="1" id="KW-0732">Signal</keyword>
<reference evidence="4 5" key="1">
    <citation type="submission" date="2022-10" db="EMBL/GenBank/DDBJ databases">
        <title>Comparative genomics and taxonomic characterization of three novel marine species of genus Reichenbachiella exhibiting antioxidant and polysaccharide degradation activities.</title>
        <authorList>
            <person name="Muhammad N."/>
            <person name="Lee Y.-J."/>
            <person name="Ko J."/>
            <person name="Kim S.-G."/>
        </authorList>
    </citation>
    <scope>NUCLEOTIDE SEQUENCE [LARGE SCALE GENOMIC DNA]</scope>
    <source>
        <strain evidence="4 5">ABR2-5</strain>
    </source>
</reference>
<dbReference type="InterPro" id="IPR040756">
    <property type="entry name" value="Peptidase_M61_N"/>
</dbReference>
<evidence type="ECO:0000259" key="2">
    <source>
        <dbReference type="Pfam" id="PF05299"/>
    </source>
</evidence>
<dbReference type="Pfam" id="PF05299">
    <property type="entry name" value="Peptidase_M61"/>
    <property type="match status" value="1"/>
</dbReference>
<dbReference type="InterPro" id="IPR027268">
    <property type="entry name" value="Peptidase_M4/M1_CTD_sf"/>
</dbReference>
<organism evidence="4 5">
    <name type="scientific">Reichenbachiella ulvae</name>
    <dbReference type="NCBI Taxonomy" id="2980104"/>
    <lineage>
        <taxon>Bacteria</taxon>
        <taxon>Pseudomonadati</taxon>
        <taxon>Bacteroidota</taxon>
        <taxon>Cytophagia</taxon>
        <taxon>Cytophagales</taxon>
        <taxon>Reichenbachiellaceae</taxon>
        <taxon>Reichenbachiella</taxon>
    </lineage>
</organism>
<protein>
    <submittedName>
        <fullName evidence="4">Peptidase M61</fullName>
    </submittedName>
</protein>
<proteinExistence type="predicted"/>
<dbReference type="InterPro" id="IPR007963">
    <property type="entry name" value="Peptidase_M61_catalytic"/>
</dbReference>
<evidence type="ECO:0000256" key="1">
    <source>
        <dbReference type="SAM" id="SignalP"/>
    </source>
</evidence>